<name>A0A917GP06_9GAMM</name>
<comment type="caution">
    <text evidence="1">The sequence shown here is derived from an EMBL/GenBank/DDBJ whole genome shotgun (WGS) entry which is preliminary data.</text>
</comment>
<evidence type="ECO:0000313" key="2">
    <source>
        <dbReference type="Proteomes" id="UP000627715"/>
    </source>
</evidence>
<accession>A0A917GP06</accession>
<dbReference type="Proteomes" id="UP000627715">
    <property type="component" value="Unassembled WGS sequence"/>
</dbReference>
<keyword evidence="2" id="KW-1185">Reference proteome</keyword>
<proteinExistence type="predicted"/>
<evidence type="ECO:0000313" key="1">
    <source>
        <dbReference type="EMBL" id="GGG52268.1"/>
    </source>
</evidence>
<reference evidence="1" key="1">
    <citation type="journal article" date="2014" name="Int. J. Syst. Evol. Microbiol.">
        <title>Complete genome sequence of Corynebacterium casei LMG S-19264T (=DSM 44701T), isolated from a smear-ripened cheese.</title>
        <authorList>
            <consortium name="US DOE Joint Genome Institute (JGI-PGF)"/>
            <person name="Walter F."/>
            <person name="Albersmeier A."/>
            <person name="Kalinowski J."/>
            <person name="Ruckert C."/>
        </authorList>
    </citation>
    <scope>NUCLEOTIDE SEQUENCE</scope>
    <source>
        <strain evidence="1">CGMCC 1.15425</strain>
    </source>
</reference>
<dbReference type="EMBL" id="BMIY01000003">
    <property type="protein sequence ID" value="GGG52268.1"/>
    <property type="molecule type" value="Genomic_DNA"/>
</dbReference>
<reference evidence="1" key="2">
    <citation type="submission" date="2020-09" db="EMBL/GenBank/DDBJ databases">
        <authorList>
            <person name="Sun Q."/>
            <person name="Zhou Y."/>
        </authorList>
    </citation>
    <scope>NUCLEOTIDE SEQUENCE</scope>
    <source>
        <strain evidence="1">CGMCC 1.15425</strain>
    </source>
</reference>
<dbReference type="AlphaFoldDB" id="A0A917GP06"/>
<dbReference type="RefSeq" id="WP_068809811.1">
    <property type="nucleotide sequence ID" value="NZ_BMIY01000003.1"/>
</dbReference>
<sequence>MSRASGNTDSSQDTFRSIRACLEKTAVICRAAADDLQDHLNEVNPTYQEALSRMVSTEHELAQLLADYASQGPEKVLATRVQFFPQLPETPDSSSVGEAIQYLQLINGAGVENLREQINNVIAPDVAEELDTLWRDAETLCRRISVTHTTMRDI</sequence>
<organism evidence="1 2">
    <name type="scientific">Pseudohongiella nitratireducens</name>
    <dbReference type="NCBI Taxonomy" id="1768907"/>
    <lineage>
        <taxon>Bacteria</taxon>
        <taxon>Pseudomonadati</taxon>
        <taxon>Pseudomonadota</taxon>
        <taxon>Gammaproteobacteria</taxon>
        <taxon>Pseudomonadales</taxon>
        <taxon>Pseudohongiellaceae</taxon>
        <taxon>Pseudohongiella</taxon>
    </lineage>
</organism>
<gene>
    <name evidence="1" type="ORF">GCM10011403_06830</name>
</gene>
<protein>
    <submittedName>
        <fullName evidence="1">Uncharacterized protein</fullName>
    </submittedName>
</protein>